<evidence type="ECO:0000256" key="6">
    <source>
        <dbReference type="ARBA" id="ARBA00023136"/>
    </source>
</evidence>
<organism evidence="10 11">
    <name type="scientific">Hypholoma sublateritium (strain FD-334 SS-4)</name>
    <dbReference type="NCBI Taxonomy" id="945553"/>
    <lineage>
        <taxon>Eukaryota</taxon>
        <taxon>Fungi</taxon>
        <taxon>Dikarya</taxon>
        <taxon>Basidiomycota</taxon>
        <taxon>Agaricomycotina</taxon>
        <taxon>Agaricomycetes</taxon>
        <taxon>Agaricomycetidae</taxon>
        <taxon>Agaricales</taxon>
        <taxon>Agaricineae</taxon>
        <taxon>Strophariaceae</taxon>
        <taxon>Hypholoma</taxon>
    </lineage>
</organism>
<evidence type="ECO:0000256" key="7">
    <source>
        <dbReference type="SAM" id="MobiDB-lite"/>
    </source>
</evidence>
<evidence type="ECO:0000256" key="8">
    <source>
        <dbReference type="SAM" id="Phobius"/>
    </source>
</evidence>
<feature type="domain" description="Cytochrome b561" evidence="9">
    <location>
        <begin position="96"/>
        <end position="297"/>
    </location>
</feature>
<keyword evidence="3 8" id="KW-0812">Transmembrane</keyword>
<dbReference type="InterPro" id="IPR006593">
    <property type="entry name" value="Cyt_b561/ferric_Rdtase_TM"/>
</dbReference>
<dbReference type="SMART" id="SM00665">
    <property type="entry name" value="B561"/>
    <property type="match status" value="1"/>
</dbReference>
<dbReference type="Proteomes" id="UP000054270">
    <property type="component" value="Unassembled WGS sequence"/>
</dbReference>
<keyword evidence="5 8" id="KW-1133">Transmembrane helix</keyword>
<keyword evidence="2" id="KW-0813">Transport</keyword>
<reference evidence="11" key="1">
    <citation type="submission" date="2014-04" db="EMBL/GenBank/DDBJ databases">
        <title>Evolutionary Origins and Diversification of the Mycorrhizal Mutualists.</title>
        <authorList>
            <consortium name="DOE Joint Genome Institute"/>
            <consortium name="Mycorrhizal Genomics Consortium"/>
            <person name="Kohler A."/>
            <person name="Kuo A."/>
            <person name="Nagy L.G."/>
            <person name="Floudas D."/>
            <person name="Copeland A."/>
            <person name="Barry K.W."/>
            <person name="Cichocki N."/>
            <person name="Veneault-Fourrey C."/>
            <person name="LaButti K."/>
            <person name="Lindquist E.A."/>
            <person name="Lipzen A."/>
            <person name="Lundell T."/>
            <person name="Morin E."/>
            <person name="Murat C."/>
            <person name="Riley R."/>
            <person name="Ohm R."/>
            <person name="Sun H."/>
            <person name="Tunlid A."/>
            <person name="Henrissat B."/>
            <person name="Grigoriev I.V."/>
            <person name="Hibbett D.S."/>
            <person name="Martin F."/>
        </authorList>
    </citation>
    <scope>NUCLEOTIDE SEQUENCE [LARGE SCALE GENOMIC DNA]</scope>
    <source>
        <strain evidence="11">FD-334 SS-4</strain>
    </source>
</reference>
<comment type="subcellular location">
    <subcellularLocation>
        <location evidence="1">Membrane</location>
    </subcellularLocation>
</comment>
<dbReference type="PANTHER" id="PTHR47797">
    <property type="entry name" value="DEHYDROGENASE, PUTATIVE (AFU_ORTHOLOGUE AFUA_8G05805)-RELATED"/>
    <property type="match status" value="1"/>
</dbReference>
<dbReference type="SUPFAM" id="SSF49344">
    <property type="entry name" value="CBD9-like"/>
    <property type="match status" value="1"/>
</dbReference>
<evidence type="ECO:0000313" key="10">
    <source>
        <dbReference type="EMBL" id="KJA19957.1"/>
    </source>
</evidence>
<evidence type="ECO:0000256" key="4">
    <source>
        <dbReference type="ARBA" id="ARBA00022982"/>
    </source>
</evidence>
<dbReference type="EMBL" id="KN817572">
    <property type="protein sequence ID" value="KJA19957.1"/>
    <property type="molecule type" value="Genomic_DNA"/>
</dbReference>
<sequence>MWQNNGDVILSQRKASSEVMPTTDSSPPRTASALQAQSTISTTTPSLAYTIPSNTDVTQPIIYAYGTTDPNSADPTATLIQHLDYGTLTLNLQANVISSNGSSSGNTTTPTASDGSGGSLSIPLAQYEKLIIAHAILCTIGFLLLLPAGVLLARYMRTFVSNWFQGHWIVQFGIAGIVIIVGIALGIASVSQAHAVHFDDDHKKWGIGLLVLYLVQCGLGAFIHFVKKADRKRRPAQNYLHAVLGLAIIGLALFQVHSGYDHEWVVSTGREALPKSVNVVFWVWVVLLPVSYAVGLSFLPKQFRQERAKVNISNGDDDRSHFNLGQTTYGYQKAVQ</sequence>
<dbReference type="Gene3D" id="1.20.120.1770">
    <property type="match status" value="1"/>
</dbReference>
<evidence type="ECO:0000259" key="9">
    <source>
        <dbReference type="PROSITE" id="PS50939"/>
    </source>
</evidence>
<dbReference type="Gene3D" id="2.60.40.1210">
    <property type="entry name" value="Cellobiose dehydrogenase, cytochrome domain"/>
    <property type="match status" value="1"/>
</dbReference>
<dbReference type="GO" id="GO:0016020">
    <property type="term" value="C:membrane"/>
    <property type="evidence" value="ECO:0007669"/>
    <property type="project" value="UniProtKB-SubCell"/>
</dbReference>
<feature type="transmembrane region" description="Helical" evidence="8">
    <location>
        <begin position="238"/>
        <end position="260"/>
    </location>
</feature>
<feature type="compositionally biased region" description="Polar residues" evidence="7">
    <location>
        <begin position="19"/>
        <end position="37"/>
    </location>
</feature>
<feature type="transmembrane region" description="Helical" evidence="8">
    <location>
        <begin position="205"/>
        <end position="226"/>
    </location>
</feature>
<evidence type="ECO:0000256" key="2">
    <source>
        <dbReference type="ARBA" id="ARBA00022448"/>
    </source>
</evidence>
<keyword evidence="11" id="KW-1185">Reference proteome</keyword>
<dbReference type="PROSITE" id="PS50939">
    <property type="entry name" value="CYTOCHROME_B561"/>
    <property type="match status" value="1"/>
</dbReference>
<evidence type="ECO:0000256" key="1">
    <source>
        <dbReference type="ARBA" id="ARBA00004370"/>
    </source>
</evidence>
<feature type="transmembrane region" description="Helical" evidence="8">
    <location>
        <begin position="280"/>
        <end position="299"/>
    </location>
</feature>
<dbReference type="PANTHER" id="PTHR47797:SF3">
    <property type="entry name" value="CYTOCHROME B561 DOMAIN-CONTAINING PROTEIN"/>
    <property type="match status" value="1"/>
</dbReference>
<name>A0A0D2KZQ9_HYPSF</name>
<evidence type="ECO:0000256" key="5">
    <source>
        <dbReference type="ARBA" id="ARBA00022989"/>
    </source>
</evidence>
<dbReference type="OrthoDB" id="19261at2759"/>
<keyword evidence="6 8" id="KW-0472">Membrane</keyword>
<feature type="region of interest" description="Disordered" evidence="7">
    <location>
        <begin position="1"/>
        <end position="37"/>
    </location>
</feature>
<dbReference type="Pfam" id="PF03188">
    <property type="entry name" value="Cytochrom_B561"/>
    <property type="match status" value="1"/>
</dbReference>
<dbReference type="CDD" id="cd08760">
    <property type="entry name" value="Cyt_b561_FRRS1_like"/>
    <property type="match status" value="1"/>
</dbReference>
<feature type="transmembrane region" description="Helical" evidence="8">
    <location>
        <begin position="131"/>
        <end position="156"/>
    </location>
</feature>
<evidence type="ECO:0000313" key="11">
    <source>
        <dbReference type="Proteomes" id="UP000054270"/>
    </source>
</evidence>
<gene>
    <name evidence="10" type="ORF">HYPSUDRAFT_143067</name>
</gene>
<accession>A0A0D2KZQ9</accession>
<evidence type="ECO:0000256" key="3">
    <source>
        <dbReference type="ARBA" id="ARBA00022692"/>
    </source>
</evidence>
<proteinExistence type="predicted"/>
<keyword evidence="4" id="KW-0249">Electron transport</keyword>
<dbReference type="AlphaFoldDB" id="A0A0D2KZQ9"/>
<dbReference type="OMA" id="SMSANIQ"/>
<dbReference type="STRING" id="945553.A0A0D2KZQ9"/>
<protein>
    <recommendedName>
        <fullName evidence="9">Cytochrome b561 domain-containing protein</fullName>
    </recommendedName>
</protein>
<feature type="transmembrane region" description="Helical" evidence="8">
    <location>
        <begin position="168"/>
        <end position="193"/>
    </location>
</feature>